<feature type="transmembrane region" description="Helical" evidence="6">
    <location>
        <begin position="527"/>
        <end position="552"/>
    </location>
</feature>
<dbReference type="InterPro" id="IPR050598">
    <property type="entry name" value="AminoAcid_Transporter"/>
</dbReference>
<dbReference type="Pfam" id="PF03725">
    <property type="entry name" value="RNase_PH_C"/>
    <property type="match status" value="1"/>
</dbReference>
<dbReference type="GO" id="GO:0000176">
    <property type="term" value="C:nuclear exosome (RNase complex)"/>
    <property type="evidence" value="ECO:0007669"/>
    <property type="project" value="UniProtKB-ARBA"/>
</dbReference>
<evidence type="ECO:0000256" key="4">
    <source>
        <dbReference type="ARBA" id="ARBA00023136"/>
    </source>
</evidence>
<dbReference type="InterPro" id="IPR015847">
    <property type="entry name" value="ExoRNase_PH_dom2"/>
</dbReference>
<feature type="region of interest" description="Disordered" evidence="5">
    <location>
        <begin position="300"/>
        <end position="338"/>
    </location>
</feature>
<organism evidence="9 10">
    <name type="scientific">Agaricus bisporus var. burnettii</name>
    <dbReference type="NCBI Taxonomy" id="192524"/>
    <lineage>
        <taxon>Eukaryota</taxon>
        <taxon>Fungi</taxon>
        <taxon>Dikarya</taxon>
        <taxon>Basidiomycota</taxon>
        <taxon>Agaricomycotina</taxon>
        <taxon>Agaricomycetes</taxon>
        <taxon>Agaricomycetidae</taxon>
        <taxon>Agaricales</taxon>
        <taxon>Agaricineae</taxon>
        <taxon>Agaricaceae</taxon>
        <taxon>Agaricus</taxon>
    </lineage>
</organism>
<feature type="domain" description="Exoribonuclease phosphorolytic" evidence="7">
    <location>
        <begin position="44"/>
        <end position="172"/>
    </location>
</feature>
<keyword evidence="2 6" id="KW-0812">Transmembrane</keyword>
<feature type="transmembrane region" description="Helical" evidence="6">
    <location>
        <begin position="721"/>
        <end position="741"/>
    </location>
</feature>
<feature type="transmembrane region" description="Helical" evidence="6">
    <location>
        <begin position="375"/>
        <end position="394"/>
    </location>
</feature>
<keyword evidence="4 6" id="KW-0472">Membrane</keyword>
<evidence type="ECO:0000256" key="1">
    <source>
        <dbReference type="ARBA" id="ARBA00004141"/>
    </source>
</evidence>
<dbReference type="InterPro" id="IPR020568">
    <property type="entry name" value="Ribosomal_Su5_D2-typ_SF"/>
</dbReference>
<dbReference type="GO" id="GO:0015179">
    <property type="term" value="F:L-amino acid transmembrane transporter activity"/>
    <property type="evidence" value="ECO:0007669"/>
    <property type="project" value="TreeGrafter"/>
</dbReference>
<dbReference type="Pfam" id="PF13520">
    <property type="entry name" value="AA_permease_2"/>
    <property type="match status" value="2"/>
</dbReference>
<keyword evidence="3 6" id="KW-1133">Transmembrane helix</keyword>
<dbReference type="Proteomes" id="UP000629468">
    <property type="component" value="Unassembled WGS sequence"/>
</dbReference>
<dbReference type="AlphaFoldDB" id="A0A8H7F6E6"/>
<reference evidence="9 10" key="1">
    <citation type="journal article" name="Sci. Rep.">
        <title>Telomere-to-telomere assembled and centromere annotated genomes of the two main subspecies of the button mushroom Agaricus bisporus reveal especially polymorphic chromosome ends.</title>
        <authorList>
            <person name="Sonnenberg A.S.M."/>
            <person name="Sedaghat-Telgerd N."/>
            <person name="Lavrijssen B."/>
            <person name="Ohm R.A."/>
            <person name="Hendrickx P.M."/>
            <person name="Scholtmeijer K."/>
            <person name="Baars J.J.P."/>
            <person name="van Peer A."/>
        </authorList>
    </citation>
    <scope>NUCLEOTIDE SEQUENCE [LARGE SCALE GENOMIC DNA]</scope>
    <source>
        <strain evidence="9 10">H119_p4</strain>
    </source>
</reference>
<comment type="subcellular location">
    <subcellularLocation>
        <location evidence="1">Membrane</location>
        <topology evidence="1">Multi-pass membrane protein</topology>
    </subcellularLocation>
</comment>
<dbReference type="GO" id="GO:0016020">
    <property type="term" value="C:membrane"/>
    <property type="evidence" value="ECO:0007669"/>
    <property type="project" value="UniProtKB-SubCell"/>
</dbReference>
<evidence type="ECO:0000259" key="8">
    <source>
        <dbReference type="Pfam" id="PF03725"/>
    </source>
</evidence>
<feature type="transmembrane region" description="Helical" evidence="6">
    <location>
        <begin position="564"/>
        <end position="586"/>
    </location>
</feature>
<feature type="transmembrane region" description="Helical" evidence="6">
    <location>
        <begin position="606"/>
        <end position="627"/>
    </location>
</feature>
<dbReference type="InterPro" id="IPR001247">
    <property type="entry name" value="ExoRNase_PH_dom1"/>
</dbReference>
<dbReference type="PANTHER" id="PTHR11785">
    <property type="entry name" value="AMINO ACID TRANSPORTER"/>
    <property type="match status" value="1"/>
</dbReference>
<evidence type="ECO:0000313" key="9">
    <source>
        <dbReference type="EMBL" id="KAF7778696.1"/>
    </source>
</evidence>
<proteinExistence type="predicted"/>
<dbReference type="CDD" id="cd11371">
    <property type="entry name" value="RNase_PH_MTR3"/>
    <property type="match status" value="1"/>
</dbReference>
<feature type="region of interest" description="Disordered" evidence="5">
    <location>
        <begin position="1"/>
        <end position="37"/>
    </location>
</feature>
<feature type="transmembrane region" description="Helical" evidence="6">
    <location>
        <begin position="501"/>
        <end position="521"/>
    </location>
</feature>
<dbReference type="PANTHER" id="PTHR11785:SF512">
    <property type="entry name" value="SOBREMESA, ISOFORM B"/>
    <property type="match status" value="1"/>
</dbReference>
<protein>
    <submittedName>
        <fullName evidence="9">Uncharacterized protein</fullName>
    </submittedName>
</protein>
<feature type="compositionally biased region" description="Basic and acidic residues" evidence="5">
    <location>
        <begin position="300"/>
        <end position="324"/>
    </location>
</feature>
<evidence type="ECO:0000256" key="5">
    <source>
        <dbReference type="SAM" id="MobiDB-lite"/>
    </source>
</evidence>
<dbReference type="SUPFAM" id="SSF54211">
    <property type="entry name" value="Ribosomal protein S5 domain 2-like"/>
    <property type="match status" value="1"/>
</dbReference>
<comment type="caution">
    <text evidence="9">The sequence shown here is derived from an EMBL/GenBank/DDBJ whole genome shotgun (WGS) entry which is preliminary data.</text>
</comment>
<feature type="transmembrane region" description="Helical" evidence="6">
    <location>
        <begin position="662"/>
        <end position="682"/>
    </location>
</feature>
<feature type="transmembrane region" description="Helical" evidence="6">
    <location>
        <begin position="406"/>
        <end position="425"/>
    </location>
</feature>
<evidence type="ECO:0000256" key="2">
    <source>
        <dbReference type="ARBA" id="ARBA00022692"/>
    </source>
</evidence>
<dbReference type="InterPro" id="IPR002293">
    <property type="entry name" value="AA/rel_permease1"/>
</dbReference>
<dbReference type="Pfam" id="PF01138">
    <property type="entry name" value="RNase_PH"/>
    <property type="match status" value="1"/>
</dbReference>
<feature type="transmembrane region" description="Helical" evidence="6">
    <location>
        <begin position="688"/>
        <end position="709"/>
    </location>
</feature>
<feature type="domain" description="Exoribonuclease phosphorolytic" evidence="8">
    <location>
        <begin position="175"/>
        <end position="235"/>
    </location>
</feature>
<sequence length="813" mass="87308">MALSNFDRRRVNGPEDSFAPVYAPQNDQNERDPFQRRKRGPLDVRPIFLQPGLITQANGSAYIETEHTKIACAVYGPRQSKNVSYSESGHLNVEVKFAPFSCRRRRAPLRDAEDRTIAIAVHQAIVSSVRLELLPKSTIDVFVTVIEADGIEGVIASASIAVSTALADAGIEILGLVVSCSASLIGGGIWLDPSEDEVSCSEGTIIVSCIPALGTVTSVWQGGQIPPKNVVDAMEKCQSRCTDIHKIVAQALHSVSPGFCLFHLAVHKPTLFETALEVVSDCIPSMTRFTREEYVALRSPLRSDLEPSSRPSSHDSEESLRALEMEQGPSSASSSKHSRVRSYSVSGFNFQHDLLPLSASIAEPLTTHNDGERTMGLMNGIALCVGLQIGSGIFSSPGVIVANTHSVGASLVVWLLSGLLAWTGASSYAELGSAIPQNGGAQAYLSYAYGPLTSYLFAWTAIIALKPGSGAIISLIFAEYLNRLFFGGGKAELSADDIPQWAIKLTAVGAILVVLLTSVAARKLGTRVAVIFTVAKIAVLIFESFCTNYVGGEIHHPERNIPRAIHSSMAIVIFLFLVANLSYFVVLDRDLVGLSNTVALDFGRDLFGPIGGTTFAILVAISCFGALNGGFITSAHLVCAAGREGFIPAVFGRLHSTRKTPLNAALLQATITAVFVIIGGGFRSLINFAVVASWAFYFLTVLGVVVLRIKEPLLERPYRTWIITPLTFCAVALFLLCMPVIAAPLEAMAVCGFVLAGIPVYYLTQGSGNQPRVIVWMSKLISRILGRHQVGDGWVAVSTEPDEVEMTEGRVRE</sequence>
<feature type="compositionally biased region" description="Basic and acidic residues" evidence="5">
    <location>
        <begin position="1"/>
        <end position="13"/>
    </location>
</feature>
<accession>A0A8H7F6E6</accession>
<feature type="transmembrane region" description="Helical" evidence="6">
    <location>
        <begin position="456"/>
        <end position="481"/>
    </location>
</feature>
<dbReference type="InterPro" id="IPR027408">
    <property type="entry name" value="PNPase/RNase_PH_dom_sf"/>
</dbReference>
<evidence type="ECO:0000259" key="7">
    <source>
        <dbReference type="Pfam" id="PF01138"/>
    </source>
</evidence>
<dbReference type="InterPro" id="IPR036345">
    <property type="entry name" value="ExoRNase_PH_dom2_sf"/>
</dbReference>
<dbReference type="Gene3D" id="3.30.230.70">
    <property type="entry name" value="GHMP Kinase, N-terminal domain"/>
    <property type="match status" value="1"/>
</dbReference>
<name>A0A8H7F6E6_AGABI</name>
<evidence type="ECO:0000256" key="3">
    <source>
        <dbReference type="ARBA" id="ARBA00022989"/>
    </source>
</evidence>
<dbReference type="Gene3D" id="1.20.1740.10">
    <property type="entry name" value="Amino acid/polyamine transporter I"/>
    <property type="match status" value="2"/>
</dbReference>
<evidence type="ECO:0000256" key="6">
    <source>
        <dbReference type="SAM" id="Phobius"/>
    </source>
</evidence>
<evidence type="ECO:0000313" key="10">
    <source>
        <dbReference type="Proteomes" id="UP000629468"/>
    </source>
</evidence>
<feature type="transmembrane region" description="Helical" evidence="6">
    <location>
        <begin position="747"/>
        <end position="764"/>
    </location>
</feature>
<dbReference type="EMBL" id="JABXXO010000004">
    <property type="protein sequence ID" value="KAF7778696.1"/>
    <property type="molecule type" value="Genomic_DNA"/>
</dbReference>
<dbReference type="SUPFAM" id="SSF55666">
    <property type="entry name" value="Ribonuclease PH domain 2-like"/>
    <property type="match status" value="1"/>
</dbReference>
<gene>
    <name evidence="9" type="ORF">Agabi119p4_3041</name>
</gene>